<keyword evidence="3" id="KW-1185">Reference proteome</keyword>
<dbReference type="InterPro" id="IPR025351">
    <property type="entry name" value="Pvc16_N"/>
</dbReference>
<evidence type="ECO:0000259" key="1">
    <source>
        <dbReference type="Pfam" id="PF14065"/>
    </source>
</evidence>
<dbReference type="EMBL" id="CAJVCE010000006">
    <property type="protein sequence ID" value="CAG7640861.1"/>
    <property type="molecule type" value="Genomic_DNA"/>
</dbReference>
<reference evidence="2 3" key="1">
    <citation type="submission" date="2021-06" db="EMBL/GenBank/DDBJ databases">
        <authorList>
            <person name="Criscuolo A."/>
        </authorList>
    </citation>
    <scope>NUCLEOTIDE SEQUENCE [LARGE SCALE GENOMIC DNA]</scope>
    <source>
        <strain evidence="3">CIP 111802</strain>
    </source>
</reference>
<dbReference type="RefSeq" id="WP_218099016.1">
    <property type="nucleotide sequence ID" value="NZ_CAJVCE010000006.1"/>
</dbReference>
<accession>A0ABN7TJV7</accession>
<name>A0ABN7TJV7_9BACL</name>
<dbReference type="Proteomes" id="UP000730618">
    <property type="component" value="Unassembled WGS sequence"/>
</dbReference>
<organism evidence="2 3">
    <name type="scientific">Paenibacillus allorhizosphaerae</name>
    <dbReference type="NCBI Taxonomy" id="2849866"/>
    <lineage>
        <taxon>Bacteria</taxon>
        <taxon>Bacillati</taxon>
        <taxon>Bacillota</taxon>
        <taxon>Bacilli</taxon>
        <taxon>Bacillales</taxon>
        <taxon>Paenibacillaceae</taxon>
        <taxon>Paenibacillus</taxon>
    </lineage>
</organism>
<evidence type="ECO:0000313" key="2">
    <source>
        <dbReference type="EMBL" id="CAG7640861.1"/>
    </source>
</evidence>
<protein>
    <recommendedName>
        <fullName evidence="1">Pvc16 N-terminal domain-containing protein</fullName>
    </recommendedName>
</protein>
<dbReference type="Pfam" id="PF14065">
    <property type="entry name" value="Pvc16_N"/>
    <property type="match status" value="1"/>
</dbReference>
<sequence>MSQYTVIADVGNSIVELLREQMTPEPVQQPEYIGLSSPVDKGDLSLSIYLFRVQEAMQRRHDMISRGAGVMQYPPMTIELQYLITAHSTAALQSRAADEQRILGRAMQVLYDYSVIKAPHLLGTLADSNEELHLVMSQLPMDTLVALFPNTPYKLSVCYTVGPVYIDSTRTKQTKRVLDRNIVIQG</sequence>
<proteinExistence type="predicted"/>
<evidence type="ECO:0000313" key="3">
    <source>
        <dbReference type="Proteomes" id="UP000730618"/>
    </source>
</evidence>
<gene>
    <name evidence="2" type="ORF">PAECIP111802_02691</name>
</gene>
<feature type="domain" description="Pvc16 N-terminal" evidence="1">
    <location>
        <begin position="10"/>
        <end position="177"/>
    </location>
</feature>
<comment type="caution">
    <text evidence="2">The sequence shown here is derived from an EMBL/GenBank/DDBJ whole genome shotgun (WGS) entry which is preliminary data.</text>
</comment>